<dbReference type="RefSeq" id="WP_186840116.1">
    <property type="nucleotide sequence ID" value="NZ_JACOOZ010000003.1"/>
</dbReference>
<evidence type="ECO:0000313" key="2">
    <source>
        <dbReference type="Proteomes" id="UP000597877"/>
    </source>
</evidence>
<sequence length="119" mass="14166">MIYCANIYCNRNSVFDNLQNIDESHYNKDIWAFAYQEDERALNLKCKPVKGKIKEDKHFYEYKANGKDLKKNGVTIYARFFADTYEEAVEGFNKLVRIRIESLKDEISKLEDMLIIYNM</sequence>
<name>A0ABR7F284_9FIRM</name>
<dbReference type="EMBL" id="JACOOZ010000003">
    <property type="protein sequence ID" value="MBC5667332.1"/>
    <property type="molecule type" value="Genomic_DNA"/>
</dbReference>
<keyword evidence="2" id="KW-1185">Reference proteome</keyword>
<proteinExistence type="predicted"/>
<organism evidence="1 2">
    <name type="scientific">Eubacterium segne</name>
    <dbReference type="NCBI Taxonomy" id="2763045"/>
    <lineage>
        <taxon>Bacteria</taxon>
        <taxon>Bacillati</taxon>
        <taxon>Bacillota</taxon>
        <taxon>Clostridia</taxon>
        <taxon>Eubacteriales</taxon>
        <taxon>Eubacteriaceae</taxon>
        <taxon>Eubacterium</taxon>
    </lineage>
</organism>
<accession>A0ABR7F284</accession>
<dbReference type="Proteomes" id="UP000597877">
    <property type="component" value="Unassembled WGS sequence"/>
</dbReference>
<protein>
    <submittedName>
        <fullName evidence="1">Uncharacterized protein</fullName>
    </submittedName>
</protein>
<evidence type="ECO:0000313" key="1">
    <source>
        <dbReference type="EMBL" id="MBC5667332.1"/>
    </source>
</evidence>
<gene>
    <name evidence="1" type="ORF">H8S00_04940</name>
</gene>
<reference evidence="1 2" key="1">
    <citation type="submission" date="2020-08" db="EMBL/GenBank/DDBJ databases">
        <title>Genome public.</title>
        <authorList>
            <person name="Liu C."/>
            <person name="Sun Q."/>
        </authorList>
    </citation>
    <scope>NUCLEOTIDE SEQUENCE [LARGE SCALE GENOMIC DNA]</scope>
    <source>
        <strain evidence="1 2">BX4</strain>
    </source>
</reference>
<comment type="caution">
    <text evidence="1">The sequence shown here is derived from an EMBL/GenBank/DDBJ whole genome shotgun (WGS) entry which is preliminary data.</text>
</comment>